<dbReference type="RefSeq" id="WP_209286950.1">
    <property type="nucleotide sequence ID" value="NZ_JACVEW010000007.1"/>
</dbReference>
<comment type="caution">
    <text evidence="4">The sequence shown here is derived from an EMBL/GenBank/DDBJ whole genome shotgun (WGS) entry which is preliminary data.</text>
</comment>
<dbReference type="InterPro" id="IPR006385">
    <property type="entry name" value="HAD_hydro_SerB1"/>
</dbReference>
<keyword evidence="5" id="KW-1185">Reference proteome</keyword>
<proteinExistence type="predicted"/>
<evidence type="ECO:0000256" key="1">
    <source>
        <dbReference type="ARBA" id="ARBA00022723"/>
    </source>
</evidence>
<dbReference type="InterPro" id="IPR036412">
    <property type="entry name" value="HAD-like_sf"/>
</dbReference>
<dbReference type="PANTHER" id="PTHR43344">
    <property type="entry name" value="PHOSPHOSERINE PHOSPHATASE"/>
    <property type="match status" value="1"/>
</dbReference>
<dbReference type="EMBL" id="JACVEW010000007">
    <property type="protein sequence ID" value="MBP0048330.1"/>
    <property type="molecule type" value="Genomic_DNA"/>
</dbReference>
<keyword evidence="3" id="KW-0460">Magnesium</keyword>
<dbReference type="InterPro" id="IPR050582">
    <property type="entry name" value="HAD-like_SerB"/>
</dbReference>
<evidence type="ECO:0000256" key="3">
    <source>
        <dbReference type="ARBA" id="ARBA00022842"/>
    </source>
</evidence>
<dbReference type="Gene3D" id="3.40.50.1000">
    <property type="entry name" value="HAD superfamily/HAD-like"/>
    <property type="match status" value="1"/>
</dbReference>
<dbReference type="InterPro" id="IPR023214">
    <property type="entry name" value="HAD_sf"/>
</dbReference>
<evidence type="ECO:0000313" key="4">
    <source>
        <dbReference type="EMBL" id="MBP0048330.1"/>
    </source>
</evidence>
<sequence length="228" mass="25421">MKLAIFDLDETLVGGDTASLFCAYLVEQGLAGPELLVQEAELMQAYARGTLDMAAYIRVMTAPVRHLSAESLQQQVDDFVCNRVLPRHFPQARERLDAHRRSGDCCIIISATADFIVHRVAAALDVPHALAIDLSRTPDGRLDGGILGTPSFREGKVQRLENWLQGQPLAISETLFYSDSRNDLPLLEHCDKPHVVNPDPELSRLARTRGWPILHWMRGPHTPLQMTP</sequence>
<dbReference type="PANTHER" id="PTHR43344:SF13">
    <property type="entry name" value="PHOSPHATASE RV3661-RELATED"/>
    <property type="match status" value="1"/>
</dbReference>
<accession>A0ABS3ZAE4</accession>
<name>A0ABS3ZAE4_9GAMM</name>
<dbReference type="NCBIfam" id="TIGR01490">
    <property type="entry name" value="HAD-SF-IB-hyp1"/>
    <property type="match status" value="1"/>
</dbReference>
<dbReference type="Pfam" id="PF12710">
    <property type="entry name" value="HAD"/>
    <property type="match status" value="1"/>
</dbReference>
<protein>
    <submittedName>
        <fullName evidence="4">HAD-IB family hydrolase</fullName>
    </submittedName>
</protein>
<evidence type="ECO:0000313" key="5">
    <source>
        <dbReference type="Proteomes" id="UP000810171"/>
    </source>
</evidence>
<keyword evidence="1" id="KW-0479">Metal-binding</keyword>
<reference evidence="4 5" key="1">
    <citation type="submission" date="2020-09" db="EMBL/GenBank/DDBJ databases">
        <authorList>
            <person name="Tanuku N.R.S."/>
        </authorList>
    </citation>
    <scope>NUCLEOTIDE SEQUENCE [LARGE SCALE GENOMIC DNA]</scope>
    <source>
        <strain evidence="4 5">AK62</strain>
    </source>
</reference>
<gene>
    <name evidence="4" type="ORF">H9C73_06245</name>
</gene>
<keyword evidence="2 4" id="KW-0378">Hydrolase</keyword>
<dbReference type="Gene3D" id="1.20.1440.100">
    <property type="entry name" value="SG protein - dephosphorylation function"/>
    <property type="match status" value="1"/>
</dbReference>
<dbReference type="GO" id="GO:0016787">
    <property type="term" value="F:hydrolase activity"/>
    <property type="evidence" value="ECO:0007669"/>
    <property type="project" value="UniProtKB-KW"/>
</dbReference>
<dbReference type="NCBIfam" id="TIGR01488">
    <property type="entry name" value="HAD-SF-IB"/>
    <property type="match status" value="1"/>
</dbReference>
<dbReference type="SUPFAM" id="SSF56784">
    <property type="entry name" value="HAD-like"/>
    <property type="match status" value="1"/>
</dbReference>
<dbReference type="Proteomes" id="UP000810171">
    <property type="component" value="Unassembled WGS sequence"/>
</dbReference>
<dbReference type="CDD" id="cd02612">
    <property type="entry name" value="HAD_PGPPase"/>
    <property type="match status" value="1"/>
</dbReference>
<evidence type="ECO:0000256" key="2">
    <source>
        <dbReference type="ARBA" id="ARBA00022801"/>
    </source>
</evidence>
<organism evidence="4 5">
    <name type="scientific">Marinobacterium alkalitolerans</name>
    <dbReference type="NCBI Taxonomy" id="1542925"/>
    <lineage>
        <taxon>Bacteria</taxon>
        <taxon>Pseudomonadati</taxon>
        <taxon>Pseudomonadota</taxon>
        <taxon>Gammaproteobacteria</taxon>
        <taxon>Oceanospirillales</taxon>
        <taxon>Oceanospirillaceae</taxon>
        <taxon>Marinobacterium</taxon>
    </lineage>
</organism>